<accession>A0AAD4GI47</accession>
<dbReference type="AlphaFoldDB" id="A0AAD4GI47"/>
<reference evidence="1" key="1">
    <citation type="submission" date="2019-10" db="EMBL/GenBank/DDBJ databases">
        <authorList>
            <consortium name="DOE Joint Genome Institute"/>
            <person name="Kuo A."/>
            <person name="Miyauchi S."/>
            <person name="Kiss E."/>
            <person name="Drula E."/>
            <person name="Kohler A."/>
            <person name="Sanchez-Garcia M."/>
            <person name="Andreopoulos B."/>
            <person name="Barry K.W."/>
            <person name="Bonito G."/>
            <person name="Buee M."/>
            <person name="Carver A."/>
            <person name="Chen C."/>
            <person name="Cichocki N."/>
            <person name="Clum A."/>
            <person name="Culley D."/>
            <person name="Crous P.W."/>
            <person name="Fauchery L."/>
            <person name="Girlanda M."/>
            <person name="Hayes R."/>
            <person name="Keri Z."/>
            <person name="LaButti K."/>
            <person name="Lipzen A."/>
            <person name="Lombard V."/>
            <person name="Magnuson J."/>
            <person name="Maillard F."/>
            <person name="Morin E."/>
            <person name="Murat C."/>
            <person name="Nolan M."/>
            <person name="Ohm R."/>
            <person name="Pangilinan J."/>
            <person name="Pereira M."/>
            <person name="Perotto S."/>
            <person name="Peter M."/>
            <person name="Riley R."/>
            <person name="Sitrit Y."/>
            <person name="Stielow B."/>
            <person name="Szollosi G."/>
            <person name="Zifcakova L."/>
            <person name="Stursova M."/>
            <person name="Spatafora J.W."/>
            <person name="Tedersoo L."/>
            <person name="Vaario L.-M."/>
            <person name="Yamada A."/>
            <person name="Yan M."/>
            <person name="Wang P."/>
            <person name="Xu J."/>
            <person name="Bruns T."/>
            <person name="Baldrian P."/>
            <person name="Vilgalys R."/>
            <person name="Henrissat B."/>
            <person name="Grigoriev I.V."/>
            <person name="Hibbett D."/>
            <person name="Nagy L.G."/>
            <person name="Martin F.M."/>
        </authorList>
    </citation>
    <scope>NUCLEOTIDE SEQUENCE</scope>
    <source>
        <strain evidence="1">BED1</strain>
    </source>
</reference>
<gene>
    <name evidence="1" type="ORF">L210DRAFT_3061081</name>
</gene>
<sequence length="228" mass="25491">MGLRRFTLTGYCSCCDSVCFSLAIHLIVTSSVPPEEGKRCVRAVADWQDTFMMLITDRNYAPLVRLVAIVAYYEASCDPDAPKSHASPPIGLPQDMFLDAKECLKDILAAHMPRDGPRVVVLLRSLTKHQILRERILSLSILEPVVELFDAIIEQQTESFGQAMDCLSCLLQCEDTGQFFIEKLRARSPNSNVSRLSHILKVDDSHLLIAALRMVLTLARIPEEMCAL</sequence>
<proteinExistence type="predicted"/>
<evidence type="ECO:0000313" key="2">
    <source>
        <dbReference type="Proteomes" id="UP001194468"/>
    </source>
</evidence>
<dbReference type="EMBL" id="WHUW01000006">
    <property type="protein sequence ID" value="KAF8445048.1"/>
    <property type="molecule type" value="Genomic_DNA"/>
</dbReference>
<evidence type="ECO:0000313" key="1">
    <source>
        <dbReference type="EMBL" id="KAF8445048.1"/>
    </source>
</evidence>
<name>A0AAD4GI47_BOLED</name>
<reference evidence="1" key="2">
    <citation type="journal article" date="2020" name="Nat. Commun.">
        <title>Large-scale genome sequencing of mycorrhizal fungi provides insights into the early evolution of symbiotic traits.</title>
        <authorList>
            <person name="Miyauchi S."/>
            <person name="Kiss E."/>
            <person name="Kuo A."/>
            <person name="Drula E."/>
            <person name="Kohler A."/>
            <person name="Sanchez-Garcia M."/>
            <person name="Morin E."/>
            <person name="Andreopoulos B."/>
            <person name="Barry K.W."/>
            <person name="Bonito G."/>
            <person name="Buee M."/>
            <person name="Carver A."/>
            <person name="Chen C."/>
            <person name="Cichocki N."/>
            <person name="Clum A."/>
            <person name="Culley D."/>
            <person name="Crous P.W."/>
            <person name="Fauchery L."/>
            <person name="Girlanda M."/>
            <person name="Hayes R.D."/>
            <person name="Keri Z."/>
            <person name="LaButti K."/>
            <person name="Lipzen A."/>
            <person name="Lombard V."/>
            <person name="Magnuson J."/>
            <person name="Maillard F."/>
            <person name="Murat C."/>
            <person name="Nolan M."/>
            <person name="Ohm R.A."/>
            <person name="Pangilinan J."/>
            <person name="Pereira M.F."/>
            <person name="Perotto S."/>
            <person name="Peter M."/>
            <person name="Pfister S."/>
            <person name="Riley R."/>
            <person name="Sitrit Y."/>
            <person name="Stielow J.B."/>
            <person name="Szollosi G."/>
            <person name="Zifcakova L."/>
            <person name="Stursova M."/>
            <person name="Spatafora J.W."/>
            <person name="Tedersoo L."/>
            <person name="Vaario L.M."/>
            <person name="Yamada A."/>
            <person name="Yan M."/>
            <person name="Wang P."/>
            <person name="Xu J."/>
            <person name="Bruns T."/>
            <person name="Baldrian P."/>
            <person name="Vilgalys R."/>
            <person name="Dunand C."/>
            <person name="Henrissat B."/>
            <person name="Grigoriev I.V."/>
            <person name="Hibbett D."/>
            <person name="Nagy L.G."/>
            <person name="Martin F.M."/>
        </authorList>
    </citation>
    <scope>NUCLEOTIDE SEQUENCE</scope>
    <source>
        <strain evidence="1">BED1</strain>
    </source>
</reference>
<keyword evidence="2" id="KW-1185">Reference proteome</keyword>
<dbReference type="Proteomes" id="UP001194468">
    <property type="component" value="Unassembled WGS sequence"/>
</dbReference>
<comment type="caution">
    <text evidence="1">The sequence shown here is derived from an EMBL/GenBank/DDBJ whole genome shotgun (WGS) entry which is preliminary data.</text>
</comment>
<protein>
    <submittedName>
        <fullName evidence="1">Uncharacterized protein</fullName>
    </submittedName>
</protein>
<organism evidence="1 2">
    <name type="scientific">Boletus edulis BED1</name>
    <dbReference type="NCBI Taxonomy" id="1328754"/>
    <lineage>
        <taxon>Eukaryota</taxon>
        <taxon>Fungi</taxon>
        <taxon>Dikarya</taxon>
        <taxon>Basidiomycota</taxon>
        <taxon>Agaricomycotina</taxon>
        <taxon>Agaricomycetes</taxon>
        <taxon>Agaricomycetidae</taxon>
        <taxon>Boletales</taxon>
        <taxon>Boletineae</taxon>
        <taxon>Boletaceae</taxon>
        <taxon>Boletoideae</taxon>
        <taxon>Boletus</taxon>
    </lineage>
</organism>